<evidence type="ECO:0000256" key="1">
    <source>
        <dbReference type="SAM" id="Phobius"/>
    </source>
</evidence>
<dbReference type="AlphaFoldDB" id="A0A3N2C781"/>
<protein>
    <submittedName>
        <fullName evidence="2">Uncharacterized protein</fullName>
    </submittedName>
</protein>
<dbReference type="RefSeq" id="WP_085511223.1">
    <property type="nucleotide sequence ID" value="NZ_FXAP01000002.1"/>
</dbReference>
<comment type="caution">
    <text evidence="2">The sequence shown here is derived from an EMBL/GenBank/DDBJ whole genome shotgun (WGS) entry which is preliminary data.</text>
</comment>
<sequence length="82" mass="8806">MVKANDPQYRTPRLILGWTWAALGVVQLAFRLPAGADSQGYLLGVILGAAQIVLGTVVLIQAWRLPKRPPIDAARTDAGDGR</sequence>
<dbReference type="Proteomes" id="UP000266915">
    <property type="component" value="Unassembled WGS sequence"/>
</dbReference>
<reference evidence="2 3" key="1">
    <citation type="submission" date="2018-11" db="EMBL/GenBank/DDBJ databases">
        <title>Sequencing the genomes of 1000 actinobacteria strains.</title>
        <authorList>
            <person name="Klenk H.-P."/>
        </authorList>
    </citation>
    <scope>NUCLEOTIDE SEQUENCE [LARGE SCALE GENOMIC DNA]</scope>
    <source>
        <strain evidence="2 3">DSM 14012</strain>
    </source>
</reference>
<gene>
    <name evidence="2" type="ORF">EDD42_3494</name>
</gene>
<keyword evidence="1" id="KW-0812">Transmembrane</keyword>
<feature type="transmembrane region" description="Helical" evidence="1">
    <location>
        <begin position="41"/>
        <end position="60"/>
    </location>
</feature>
<name>A0A3N2C781_9MICO</name>
<evidence type="ECO:0000313" key="3">
    <source>
        <dbReference type="Proteomes" id="UP000266915"/>
    </source>
</evidence>
<evidence type="ECO:0000313" key="2">
    <source>
        <dbReference type="EMBL" id="ROR83383.1"/>
    </source>
</evidence>
<proteinExistence type="predicted"/>
<keyword evidence="1" id="KW-0472">Membrane</keyword>
<accession>A0A3N2C781</accession>
<organism evidence="2 3">
    <name type="scientific">Plantibacter flavus</name>
    <dbReference type="NCBI Taxonomy" id="150123"/>
    <lineage>
        <taxon>Bacteria</taxon>
        <taxon>Bacillati</taxon>
        <taxon>Actinomycetota</taxon>
        <taxon>Actinomycetes</taxon>
        <taxon>Micrococcales</taxon>
        <taxon>Microbacteriaceae</taxon>
        <taxon>Plantibacter</taxon>
    </lineage>
</organism>
<keyword evidence="1" id="KW-1133">Transmembrane helix</keyword>
<keyword evidence="3" id="KW-1185">Reference proteome</keyword>
<dbReference type="EMBL" id="RKHL01000001">
    <property type="protein sequence ID" value="ROR83383.1"/>
    <property type="molecule type" value="Genomic_DNA"/>
</dbReference>